<protein>
    <submittedName>
        <fullName evidence="1">Uncharacterized protein</fullName>
    </submittedName>
</protein>
<gene>
    <name evidence="1" type="ORF">CRM82_15305</name>
</gene>
<keyword evidence="2" id="KW-1185">Reference proteome</keyword>
<dbReference type="AlphaFoldDB" id="A0A2A7UX10"/>
<organism evidence="1 2">
    <name type="scientific">Comamonas terrigena</name>
    <dbReference type="NCBI Taxonomy" id="32013"/>
    <lineage>
        <taxon>Bacteria</taxon>
        <taxon>Pseudomonadati</taxon>
        <taxon>Pseudomonadota</taxon>
        <taxon>Betaproteobacteria</taxon>
        <taxon>Burkholderiales</taxon>
        <taxon>Comamonadaceae</taxon>
        <taxon>Comamonas</taxon>
    </lineage>
</organism>
<comment type="caution">
    <text evidence="1">The sequence shown here is derived from an EMBL/GenBank/DDBJ whole genome shotgun (WGS) entry which is preliminary data.</text>
</comment>
<name>A0A2A7UX10_COMTR</name>
<accession>A0A2A7UX10</accession>
<dbReference type="Proteomes" id="UP000220246">
    <property type="component" value="Unassembled WGS sequence"/>
</dbReference>
<sequence length="83" mass="8801">MTGHTPHNVHADSADFIRALGPVTKQGLALSQLDASKIREGIAAAIGMSDAELAHQLSKAQRAKSQADIDAETTRLIQAMQSH</sequence>
<reference evidence="2" key="1">
    <citation type="submission" date="2017-09" db="EMBL/GenBank/DDBJ databases">
        <title>FDA dAtabase for Regulatory Grade micrObial Sequences (FDA-ARGOS): Supporting development and validation of Infectious Disease Dx tests.</title>
        <authorList>
            <person name="Minogue T."/>
            <person name="Wolcott M."/>
            <person name="Wasieloski L."/>
            <person name="Aguilar W."/>
            <person name="Moore D."/>
            <person name="Tallon L."/>
            <person name="Sadzewicz L."/>
            <person name="Ott S."/>
            <person name="Zhao X."/>
            <person name="Nagaraj S."/>
            <person name="Vavikolanu K."/>
            <person name="Aluvathingal J."/>
            <person name="Nadendla S."/>
            <person name="Sichtig H."/>
        </authorList>
    </citation>
    <scope>NUCLEOTIDE SEQUENCE [LARGE SCALE GENOMIC DNA]</scope>
    <source>
        <strain evidence="2">FDAARGOS_394</strain>
    </source>
</reference>
<proteinExistence type="predicted"/>
<dbReference type="EMBL" id="PDEA01000001">
    <property type="protein sequence ID" value="PEH89788.1"/>
    <property type="molecule type" value="Genomic_DNA"/>
</dbReference>
<evidence type="ECO:0000313" key="2">
    <source>
        <dbReference type="Proteomes" id="UP000220246"/>
    </source>
</evidence>
<evidence type="ECO:0000313" key="1">
    <source>
        <dbReference type="EMBL" id="PEH89788.1"/>
    </source>
</evidence>